<dbReference type="InterPro" id="IPR019707">
    <property type="entry name" value="DUF2582"/>
</dbReference>
<dbReference type="Proteomes" id="UP000017842">
    <property type="component" value="Unassembled WGS sequence"/>
</dbReference>
<dbReference type="PATRIC" id="fig|1116472.3.peg.1709"/>
<comment type="caution">
    <text evidence="1">The sequence shown here is derived from an EMBL/GenBank/DDBJ whole genome shotgun (WGS) entry which is preliminary data.</text>
</comment>
<protein>
    <recommendedName>
        <fullName evidence="3">Winged helix-turn-helix domain-containing protein</fullName>
    </recommendedName>
</protein>
<keyword evidence="2" id="KW-1185">Reference proteome</keyword>
<dbReference type="Pfam" id="PF10771">
    <property type="entry name" value="DUF2582"/>
    <property type="match status" value="1"/>
</dbReference>
<sequence>MTAITEIGTAAGKIWHYLEKNGPSSVTKITTDTALGKSEVQRAIGWLAKEGKLVVELKGRVETLSLK</sequence>
<dbReference type="OrthoDB" id="5570695at2"/>
<dbReference type="Gene3D" id="1.10.10.10">
    <property type="entry name" value="Winged helix-like DNA-binding domain superfamily/Winged helix DNA-binding domain"/>
    <property type="match status" value="1"/>
</dbReference>
<dbReference type="STRING" id="1116472.MGMO_55c00180"/>
<evidence type="ECO:0000313" key="1">
    <source>
        <dbReference type="EMBL" id="ESS72487.1"/>
    </source>
</evidence>
<organism evidence="1 2">
    <name type="scientific">Methyloglobulus morosus KoM1</name>
    <dbReference type="NCBI Taxonomy" id="1116472"/>
    <lineage>
        <taxon>Bacteria</taxon>
        <taxon>Pseudomonadati</taxon>
        <taxon>Pseudomonadota</taxon>
        <taxon>Gammaproteobacteria</taxon>
        <taxon>Methylococcales</taxon>
        <taxon>Methylococcaceae</taxon>
        <taxon>Methyloglobulus</taxon>
    </lineage>
</organism>
<gene>
    <name evidence="1" type="ORF">MGMO_55c00180</name>
</gene>
<dbReference type="RefSeq" id="WP_023494489.1">
    <property type="nucleotide sequence ID" value="NZ_AYLO01000053.1"/>
</dbReference>
<dbReference type="EMBL" id="AYLO01000053">
    <property type="protein sequence ID" value="ESS72487.1"/>
    <property type="molecule type" value="Genomic_DNA"/>
</dbReference>
<dbReference type="eggNOG" id="ENOG5032AZ4">
    <property type="taxonomic scope" value="Bacteria"/>
</dbReference>
<accession>V5C1X5</accession>
<evidence type="ECO:0008006" key="3">
    <source>
        <dbReference type="Google" id="ProtNLM"/>
    </source>
</evidence>
<proteinExistence type="predicted"/>
<dbReference type="InterPro" id="IPR036388">
    <property type="entry name" value="WH-like_DNA-bd_sf"/>
</dbReference>
<dbReference type="AlphaFoldDB" id="V5C1X5"/>
<reference evidence="1 2" key="1">
    <citation type="journal article" date="2013" name="Genome Announc.">
        <title>Draft Genome Sequence of the Methanotrophic Gammaproteobacterium Methyloglobulus morosus DSM 22980 Strain KoM1.</title>
        <authorList>
            <person name="Poehlein A."/>
            <person name="Deutzmann J.S."/>
            <person name="Daniel R."/>
            <person name="Simeonova D.D."/>
        </authorList>
    </citation>
    <scope>NUCLEOTIDE SEQUENCE [LARGE SCALE GENOMIC DNA]</scope>
    <source>
        <strain evidence="1 2">KoM1</strain>
    </source>
</reference>
<name>V5C1X5_9GAMM</name>
<evidence type="ECO:0000313" key="2">
    <source>
        <dbReference type="Proteomes" id="UP000017842"/>
    </source>
</evidence>